<sequence length="128" mass="14209">MRRGRVDGWTGGHGRGGHLCRQMFGSKKVYECELLSRTIPVVGCRGQYARSRRAVLQECGLDTKKADSGSFDPWADDTRGRCETFSPHQYSTFTLLAPEPEWGSLPMTDPTTGPSIRSIKSHSHLISP</sequence>
<organism evidence="1 2">
    <name type="scientific">Knipowitschia caucasica</name>
    <name type="common">Caucasian dwarf goby</name>
    <name type="synonym">Pomatoschistus caucasicus</name>
    <dbReference type="NCBI Taxonomy" id="637954"/>
    <lineage>
        <taxon>Eukaryota</taxon>
        <taxon>Metazoa</taxon>
        <taxon>Chordata</taxon>
        <taxon>Craniata</taxon>
        <taxon>Vertebrata</taxon>
        <taxon>Euteleostomi</taxon>
        <taxon>Actinopterygii</taxon>
        <taxon>Neopterygii</taxon>
        <taxon>Teleostei</taxon>
        <taxon>Neoteleostei</taxon>
        <taxon>Acanthomorphata</taxon>
        <taxon>Gobiaria</taxon>
        <taxon>Gobiiformes</taxon>
        <taxon>Gobioidei</taxon>
        <taxon>Gobiidae</taxon>
        <taxon>Gobiinae</taxon>
        <taxon>Knipowitschia</taxon>
    </lineage>
</organism>
<dbReference type="Proteomes" id="UP001497482">
    <property type="component" value="Chromosome 2"/>
</dbReference>
<proteinExistence type="predicted"/>
<keyword evidence="2" id="KW-1185">Reference proteome</keyword>
<accession>A0AAV2KWH9</accession>
<name>A0AAV2KWH9_KNICA</name>
<evidence type="ECO:0000313" key="1">
    <source>
        <dbReference type="EMBL" id="CAL1593984.1"/>
    </source>
</evidence>
<reference evidence="1 2" key="1">
    <citation type="submission" date="2024-04" db="EMBL/GenBank/DDBJ databases">
        <authorList>
            <person name="Waldvogel A.-M."/>
            <person name="Schoenle A."/>
        </authorList>
    </citation>
    <scope>NUCLEOTIDE SEQUENCE [LARGE SCALE GENOMIC DNA]</scope>
</reference>
<protein>
    <submittedName>
        <fullName evidence="1">Uncharacterized protein</fullName>
    </submittedName>
</protein>
<dbReference type="EMBL" id="OZ035824">
    <property type="protein sequence ID" value="CAL1593984.1"/>
    <property type="molecule type" value="Genomic_DNA"/>
</dbReference>
<dbReference type="AlphaFoldDB" id="A0AAV2KWH9"/>
<evidence type="ECO:0000313" key="2">
    <source>
        <dbReference type="Proteomes" id="UP001497482"/>
    </source>
</evidence>
<gene>
    <name evidence="1" type="ORF">KC01_LOCUS22987</name>
</gene>